<proteinExistence type="predicted"/>
<dbReference type="Proteomes" id="UP001430848">
    <property type="component" value="Unassembled WGS sequence"/>
</dbReference>
<comment type="caution">
    <text evidence="3">The sequence shown here is derived from an EMBL/GenBank/DDBJ whole genome shotgun (WGS) entry which is preliminary data.</text>
</comment>
<protein>
    <recommendedName>
        <fullName evidence="2">DUF6604 domain-containing protein</fullName>
    </recommendedName>
</protein>
<gene>
    <name evidence="3" type="ORF">SLS63_010636</name>
</gene>
<reference evidence="3 4" key="1">
    <citation type="submission" date="2024-02" db="EMBL/GenBank/DDBJ databases">
        <title>De novo assembly and annotation of 12 fungi associated with fruit tree decline syndrome in Ontario, Canada.</title>
        <authorList>
            <person name="Sulman M."/>
            <person name="Ellouze W."/>
            <person name="Ilyukhin E."/>
        </authorList>
    </citation>
    <scope>NUCLEOTIDE SEQUENCE [LARGE SCALE GENOMIC DNA]</scope>
    <source>
        <strain evidence="3 4">M169</strain>
    </source>
</reference>
<feature type="domain" description="DUF6604" evidence="2">
    <location>
        <begin position="11"/>
        <end position="281"/>
    </location>
</feature>
<dbReference type="Pfam" id="PF20253">
    <property type="entry name" value="DUF6604"/>
    <property type="match status" value="1"/>
</dbReference>
<dbReference type="PANTHER" id="PTHR38795">
    <property type="entry name" value="DUF6604 DOMAIN-CONTAINING PROTEIN"/>
    <property type="match status" value="1"/>
</dbReference>
<keyword evidence="4" id="KW-1185">Reference proteome</keyword>
<dbReference type="InterPro" id="IPR046539">
    <property type="entry name" value="DUF6604"/>
</dbReference>
<name>A0ABR1NW66_DIAER</name>
<feature type="compositionally biased region" description="Basic residues" evidence="1">
    <location>
        <begin position="50"/>
        <end position="60"/>
    </location>
</feature>
<dbReference type="EMBL" id="JAKNSF020000091">
    <property type="protein sequence ID" value="KAK7717781.1"/>
    <property type="molecule type" value="Genomic_DNA"/>
</dbReference>
<organism evidence="3 4">
    <name type="scientific">Diaporthe eres</name>
    <name type="common">Phomopsis oblonga</name>
    <dbReference type="NCBI Taxonomy" id="83184"/>
    <lineage>
        <taxon>Eukaryota</taxon>
        <taxon>Fungi</taxon>
        <taxon>Dikarya</taxon>
        <taxon>Ascomycota</taxon>
        <taxon>Pezizomycotina</taxon>
        <taxon>Sordariomycetes</taxon>
        <taxon>Sordariomycetidae</taxon>
        <taxon>Diaporthales</taxon>
        <taxon>Diaporthaceae</taxon>
        <taxon>Diaporthe</taxon>
        <taxon>Diaporthe eres species complex</taxon>
    </lineage>
</organism>
<evidence type="ECO:0000313" key="4">
    <source>
        <dbReference type="Proteomes" id="UP001430848"/>
    </source>
</evidence>
<evidence type="ECO:0000259" key="2">
    <source>
        <dbReference type="Pfam" id="PF20253"/>
    </source>
</evidence>
<feature type="compositionally biased region" description="Low complexity" evidence="1">
    <location>
        <begin position="64"/>
        <end position="77"/>
    </location>
</feature>
<sequence>MLPGNLVSIYKEYKEDTNAVASWLASTARSCGYPSDLLCADSSQATGPGRSKRLKGKARKEAKAAALQSQGSSSSSSRPDYTIAIKDFVPLAEFVAASKKPVISVPLAFANTLNRVIATRSRFSSRLAELGSSTDASADSKHSYFVGVLEKVREVLKPRVPPVFRDTASPQPPSDPVAEVGGRFANLSVYEPSEEFLNAPDIERPAPVKKDNATYVAEALEDLYEVMFAYTLLINDLTEIRTRVEWIWTNYHEKGFDLVAAAIATNTACDLARNIMEDMEPVLKAHGGALKVGKEFYMLQCLTKGFSSDDITNSDNEFNHVTYEVANDTYMIAYMMLENTMSQLGPPDVLPVFNHGSPATYDPTLDWGTMPTQKKYEQDNILLVEIFTDLMTIVRGVPKYPVLDEFIRGMQELDRTREIPMYLVFAAQIVLDIHHILRGKVYSAQELCMSHLELLDEDLAMHLDFHTKLRTKKSTAYNDETMEGIQKMIKQAPAESWDDMYIVEEILGRDSFYVGSKLPQNQGDYFRKLGLQIGISASVFTRSKSRRVLKSNNVMSKAGARGIKKDRASVSDMFIDRYALKTGQVDWTPDHVDRVISRSLYDVVECEQSGVPSVNRITDPDRLRERKRNIASETAGKRATAPGARTAPAKLITTLFLALEAESPTLRFPYLTLHRAAWGVLRATREACGPTLLQMYGPDDLEDEIPLPQVVTAIFMALEMGDDRLLVKAGEAVKDQLRRGEGTRAMKGLQAMGCPVVLRNPS</sequence>
<evidence type="ECO:0000313" key="3">
    <source>
        <dbReference type="EMBL" id="KAK7717781.1"/>
    </source>
</evidence>
<accession>A0ABR1NW66</accession>
<feature type="region of interest" description="Disordered" evidence="1">
    <location>
        <begin position="44"/>
        <end position="78"/>
    </location>
</feature>
<dbReference type="PANTHER" id="PTHR38795:SF1">
    <property type="entry name" value="DUF6604 DOMAIN-CONTAINING PROTEIN"/>
    <property type="match status" value="1"/>
</dbReference>
<evidence type="ECO:0000256" key="1">
    <source>
        <dbReference type="SAM" id="MobiDB-lite"/>
    </source>
</evidence>